<proteinExistence type="predicted"/>
<comment type="caution">
    <text evidence="3">The sequence shown here is derived from an EMBL/GenBank/DDBJ whole genome shotgun (WGS) entry which is preliminary data.</text>
</comment>
<dbReference type="Gene3D" id="1.10.510.10">
    <property type="entry name" value="Transferase(Phosphotransferase) domain 1"/>
    <property type="match status" value="1"/>
</dbReference>
<name>A0AAD6IWS6_DREDA</name>
<dbReference type="InterPro" id="IPR000719">
    <property type="entry name" value="Prot_kinase_dom"/>
</dbReference>
<accession>A0AAD6IWS6</accession>
<feature type="region of interest" description="Disordered" evidence="1">
    <location>
        <begin position="42"/>
        <end position="61"/>
    </location>
</feature>
<protein>
    <recommendedName>
        <fullName evidence="2">Protein kinase domain-containing protein</fullName>
    </recommendedName>
</protein>
<dbReference type="SUPFAM" id="SSF56112">
    <property type="entry name" value="Protein kinase-like (PK-like)"/>
    <property type="match status" value="1"/>
</dbReference>
<dbReference type="EMBL" id="JAQGDS010000006">
    <property type="protein sequence ID" value="KAJ6259802.1"/>
    <property type="molecule type" value="Genomic_DNA"/>
</dbReference>
<evidence type="ECO:0000313" key="3">
    <source>
        <dbReference type="EMBL" id="KAJ6259802.1"/>
    </source>
</evidence>
<reference evidence="3" key="1">
    <citation type="submission" date="2023-01" db="EMBL/GenBank/DDBJ databases">
        <title>The chitinases involved in constricting ring structure development in the nematode-trapping fungus Drechslerella dactyloides.</title>
        <authorList>
            <person name="Wang R."/>
            <person name="Zhang L."/>
            <person name="Tang P."/>
            <person name="Li S."/>
            <person name="Liang L."/>
        </authorList>
    </citation>
    <scope>NUCLEOTIDE SEQUENCE</scope>
    <source>
        <strain evidence="3">YMF1.00031</strain>
    </source>
</reference>
<dbReference type="AlphaFoldDB" id="A0AAD6IWS6"/>
<gene>
    <name evidence="3" type="ORF">Dda_5443</name>
</gene>
<evidence type="ECO:0000259" key="2">
    <source>
        <dbReference type="PROSITE" id="PS50011"/>
    </source>
</evidence>
<dbReference type="GO" id="GO:0005524">
    <property type="term" value="F:ATP binding"/>
    <property type="evidence" value="ECO:0007669"/>
    <property type="project" value="InterPro"/>
</dbReference>
<keyword evidence="4" id="KW-1185">Reference proteome</keyword>
<sequence length="419" mass="46174">MELNKGLADYRLFLESQGLHASNLEVKSAAVTVAAQLRNGDADPASAVTAAPDSPGEASISTAKSSKLKGFWDDLKGDARDQKKFLKWALFGKEKIEALLSRYQPWSEELRKVMQLMLLAEGRVGSQTRADLASGHTELSQVNGLRKIATRQIRAQDTEPPSELAAVNGEFVAGTALEPDAQDAPASYQVGTYIDELGESIAAISEQHVFDIFTEDTDAATKQKIRLQLIRSLAWILTVDSKSQDWTEGHGENSTDLLRCIGYVEDNGNSYPALLYCLPSAGVSQTLYDYFNTAPAPSLGDRFFIAWSLASTVFDIHTSGWVHKNIRSRGILLSAAKESSRPTPYLVGWTMARPQDKQMKIVSEARGELERKQERSQKPVVLLEPQFYMHADRYGGTTKGFESKHDIYSLGVVLLEIGL</sequence>
<dbReference type="PANTHER" id="PTHR37542">
    <property type="entry name" value="HELO DOMAIN-CONTAINING PROTEIN-RELATED"/>
    <property type="match status" value="1"/>
</dbReference>
<dbReference type="GO" id="GO:0004672">
    <property type="term" value="F:protein kinase activity"/>
    <property type="evidence" value="ECO:0007669"/>
    <property type="project" value="InterPro"/>
</dbReference>
<organism evidence="3 4">
    <name type="scientific">Drechslerella dactyloides</name>
    <name type="common">Nematode-trapping fungus</name>
    <name type="synonym">Arthrobotrys dactyloides</name>
    <dbReference type="NCBI Taxonomy" id="74499"/>
    <lineage>
        <taxon>Eukaryota</taxon>
        <taxon>Fungi</taxon>
        <taxon>Dikarya</taxon>
        <taxon>Ascomycota</taxon>
        <taxon>Pezizomycotina</taxon>
        <taxon>Orbiliomycetes</taxon>
        <taxon>Orbiliales</taxon>
        <taxon>Orbiliaceae</taxon>
        <taxon>Drechslerella</taxon>
    </lineage>
</organism>
<evidence type="ECO:0000256" key="1">
    <source>
        <dbReference type="SAM" id="MobiDB-lite"/>
    </source>
</evidence>
<dbReference type="Proteomes" id="UP001221413">
    <property type="component" value="Unassembled WGS sequence"/>
</dbReference>
<feature type="domain" description="Protein kinase" evidence="2">
    <location>
        <begin position="113"/>
        <end position="419"/>
    </location>
</feature>
<dbReference type="PANTHER" id="PTHR37542:SF3">
    <property type="entry name" value="PRION-INHIBITION AND PROPAGATION HELO DOMAIN-CONTAINING PROTEIN"/>
    <property type="match status" value="1"/>
</dbReference>
<dbReference type="PROSITE" id="PS50011">
    <property type="entry name" value="PROTEIN_KINASE_DOM"/>
    <property type="match status" value="1"/>
</dbReference>
<dbReference type="InterPro" id="IPR011009">
    <property type="entry name" value="Kinase-like_dom_sf"/>
</dbReference>
<evidence type="ECO:0000313" key="4">
    <source>
        <dbReference type="Proteomes" id="UP001221413"/>
    </source>
</evidence>